<dbReference type="EMBL" id="JASHIF010000018">
    <property type="protein sequence ID" value="MDI9861212.1"/>
    <property type="molecule type" value="Genomic_DNA"/>
</dbReference>
<keyword evidence="2 5" id="KW-0812">Transmembrane</keyword>
<feature type="transmembrane region" description="Helical" evidence="5">
    <location>
        <begin position="288"/>
        <end position="306"/>
    </location>
</feature>
<gene>
    <name evidence="7" type="ORF">QM524_18485</name>
</gene>
<evidence type="ECO:0000256" key="4">
    <source>
        <dbReference type="ARBA" id="ARBA00023136"/>
    </source>
</evidence>
<feature type="transmembrane region" description="Helical" evidence="5">
    <location>
        <begin position="351"/>
        <end position="373"/>
    </location>
</feature>
<dbReference type="PROSITE" id="PS50850">
    <property type="entry name" value="MFS"/>
    <property type="match status" value="1"/>
</dbReference>
<feature type="transmembrane region" description="Helical" evidence="5">
    <location>
        <begin position="12"/>
        <end position="35"/>
    </location>
</feature>
<feature type="transmembrane region" description="Helical" evidence="5">
    <location>
        <begin position="84"/>
        <end position="104"/>
    </location>
</feature>
<dbReference type="InterPro" id="IPR020846">
    <property type="entry name" value="MFS_dom"/>
</dbReference>
<dbReference type="Pfam" id="PF07690">
    <property type="entry name" value="MFS_1"/>
    <property type="match status" value="1"/>
</dbReference>
<feature type="transmembrane region" description="Helical" evidence="5">
    <location>
        <begin position="259"/>
        <end position="279"/>
    </location>
</feature>
<name>A0ABT6YC91_9BACT</name>
<dbReference type="SUPFAM" id="SSF103473">
    <property type="entry name" value="MFS general substrate transporter"/>
    <property type="match status" value="1"/>
</dbReference>
<proteinExistence type="predicted"/>
<dbReference type="InterPro" id="IPR011701">
    <property type="entry name" value="MFS"/>
</dbReference>
<dbReference type="InterPro" id="IPR036259">
    <property type="entry name" value="MFS_trans_sf"/>
</dbReference>
<dbReference type="PROSITE" id="PS00217">
    <property type="entry name" value="SUGAR_TRANSPORT_2"/>
    <property type="match status" value="1"/>
</dbReference>
<feature type="transmembrane region" description="Helical" evidence="5">
    <location>
        <begin position="379"/>
        <end position="395"/>
    </location>
</feature>
<dbReference type="PANTHER" id="PTHR23508">
    <property type="entry name" value="CARBOXYLIC ACID TRANSPORTER PROTEIN HOMOLOG"/>
    <property type="match status" value="1"/>
</dbReference>
<feature type="transmembrane region" description="Helical" evidence="5">
    <location>
        <begin position="318"/>
        <end position="339"/>
    </location>
</feature>
<feature type="transmembrane region" description="Helical" evidence="5">
    <location>
        <begin position="55"/>
        <end position="77"/>
    </location>
</feature>
<evidence type="ECO:0000256" key="2">
    <source>
        <dbReference type="ARBA" id="ARBA00022692"/>
    </source>
</evidence>
<keyword evidence="3 5" id="KW-1133">Transmembrane helix</keyword>
<feature type="domain" description="Major facilitator superfamily (MFS) profile" evidence="6">
    <location>
        <begin position="13"/>
        <end position="405"/>
    </location>
</feature>
<dbReference type="InterPro" id="IPR005829">
    <property type="entry name" value="Sugar_transporter_CS"/>
</dbReference>
<comment type="subcellular location">
    <subcellularLocation>
        <location evidence="1">Membrane</location>
        <topology evidence="1">Multi-pass membrane protein</topology>
    </subcellularLocation>
</comment>
<feature type="transmembrane region" description="Helical" evidence="5">
    <location>
        <begin position="172"/>
        <end position="190"/>
    </location>
</feature>
<feature type="transmembrane region" description="Helical" evidence="5">
    <location>
        <begin position="110"/>
        <end position="132"/>
    </location>
</feature>
<evidence type="ECO:0000259" key="6">
    <source>
        <dbReference type="PROSITE" id="PS50850"/>
    </source>
</evidence>
<protein>
    <submittedName>
        <fullName evidence="7">MFS transporter</fullName>
    </submittedName>
</protein>
<dbReference type="PANTHER" id="PTHR23508:SF10">
    <property type="entry name" value="CARBOXYLIC ACID TRANSPORTER PROTEIN HOMOLOG"/>
    <property type="match status" value="1"/>
</dbReference>
<evidence type="ECO:0000313" key="8">
    <source>
        <dbReference type="Proteomes" id="UP001236507"/>
    </source>
</evidence>
<evidence type="ECO:0000256" key="3">
    <source>
        <dbReference type="ARBA" id="ARBA00022989"/>
    </source>
</evidence>
<accession>A0ABT6YC91</accession>
<dbReference type="RefSeq" id="WP_283345703.1">
    <property type="nucleotide sequence ID" value="NZ_JASHIF010000018.1"/>
</dbReference>
<reference evidence="7 8" key="1">
    <citation type="submission" date="2023-05" db="EMBL/GenBank/DDBJ databases">
        <title>Novel species of genus Flectobacillus isolated from stream in China.</title>
        <authorList>
            <person name="Lu H."/>
        </authorList>
    </citation>
    <scope>NUCLEOTIDE SEQUENCE [LARGE SCALE GENOMIC DNA]</scope>
    <source>
        <strain evidence="7 8">KCTC 42575</strain>
    </source>
</reference>
<comment type="caution">
    <text evidence="7">The sequence shown here is derived from an EMBL/GenBank/DDBJ whole genome shotgun (WGS) entry which is preliminary data.</text>
</comment>
<dbReference type="PROSITE" id="PS51257">
    <property type="entry name" value="PROKAR_LIPOPROTEIN"/>
    <property type="match status" value="1"/>
</dbReference>
<evidence type="ECO:0000313" key="7">
    <source>
        <dbReference type="EMBL" id="MDI9861212.1"/>
    </source>
</evidence>
<feature type="transmembrane region" description="Helical" evidence="5">
    <location>
        <begin position="218"/>
        <end position="239"/>
    </location>
</feature>
<evidence type="ECO:0000256" key="5">
    <source>
        <dbReference type="SAM" id="Phobius"/>
    </source>
</evidence>
<evidence type="ECO:0000256" key="1">
    <source>
        <dbReference type="ARBA" id="ARBA00004141"/>
    </source>
</evidence>
<sequence length="407" mass="44259">MKSTIHTTKVKLAFTLCMLSYLLGGCISTMMSSYLPVALPDLLNRLLDEQKLSEYGAYINAIFLYGWMCGGLSMGFASDKIGRIPSLSVVTALCGLGTVFIVFVKDWYLLLALRFISGVGVGGILLLTTVYISEIWPEKNRPVILGILAVSFPLGIVLSGGITLLFPYWHQAFWIGLIPIGIAILMFVFLPESPEWQKSQGKTKNITPIESIDYQKNLWTGILIFGAVLIGLWGIFSWLPTWVQGLLSNGQKGQQERGIVMMLLGIGGIVGGILSGFLIKSFGFKKTLLGTFLGCSSVCMLLFLTNQTFSGMVYIETALLSLFFGISQGALSSFIPALFPAQVRGFATGLCFNIGRFFTATAVFFVGSLVAILGGLGQSLMIFSLAFVIAFIMLLRTKNLVSDSKIL</sequence>
<dbReference type="Gene3D" id="1.20.1250.20">
    <property type="entry name" value="MFS general substrate transporter like domains"/>
    <property type="match status" value="2"/>
</dbReference>
<dbReference type="Proteomes" id="UP001236507">
    <property type="component" value="Unassembled WGS sequence"/>
</dbReference>
<keyword evidence="8" id="KW-1185">Reference proteome</keyword>
<feature type="transmembrane region" description="Helical" evidence="5">
    <location>
        <begin position="144"/>
        <end position="166"/>
    </location>
</feature>
<organism evidence="7 8">
    <name type="scientific">Flectobacillus roseus</name>
    <dbReference type="NCBI Taxonomy" id="502259"/>
    <lineage>
        <taxon>Bacteria</taxon>
        <taxon>Pseudomonadati</taxon>
        <taxon>Bacteroidota</taxon>
        <taxon>Cytophagia</taxon>
        <taxon>Cytophagales</taxon>
        <taxon>Flectobacillaceae</taxon>
        <taxon>Flectobacillus</taxon>
    </lineage>
</organism>
<keyword evidence="4 5" id="KW-0472">Membrane</keyword>